<evidence type="ECO:0000313" key="1">
    <source>
        <dbReference type="EMBL" id="PWL37929.1"/>
    </source>
</evidence>
<reference evidence="1 2" key="1">
    <citation type="submission" date="2018-05" db="EMBL/GenBank/DDBJ databases">
        <title>Complete genome sequence of Flagellimonas aquimarina ECD12 isolated from seaweed Ecklonia cava.</title>
        <authorList>
            <person name="Choi S."/>
            <person name="Seong C."/>
        </authorList>
    </citation>
    <scope>NUCLEOTIDE SEQUENCE [LARGE SCALE GENOMIC DNA]</scope>
    <source>
        <strain evidence="1 2">ECD12</strain>
    </source>
</reference>
<dbReference type="EMBL" id="QGEG01000003">
    <property type="protein sequence ID" value="PWL37929.1"/>
    <property type="molecule type" value="Genomic_DNA"/>
</dbReference>
<dbReference type="AlphaFoldDB" id="A0A316KZ00"/>
<name>A0A316KZ00_9FLAO</name>
<dbReference type="Gene3D" id="2.120.10.30">
    <property type="entry name" value="TolB, C-terminal domain"/>
    <property type="match status" value="1"/>
</dbReference>
<evidence type="ECO:0008006" key="3">
    <source>
        <dbReference type="Google" id="ProtNLM"/>
    </source>
</evidence>
<organism evidence="1 2">
    <name type="scientific">Flagellimonas aquimarina</name>
    <dbReference type="NCBI Taxonomy" id="2201895"/>
    <lineage>
        <taxon>Bacteria</taxon>
        <taxon>Pseudomonadati</taxon>
        <taxon>Bacteroidota</taxon>
        <taxon>Flavobacteriia</taxon>
        <taxon>Flavobacteriales</taxon>
        <taxon>Flavobacteriaceae</taxon>
        <taxon>Flagellimonas</taxon>
    </lineage>
</organism>
<sequence length="289" mass="32837">MVWAQEKTKTNKILFEPGNIATKYVEYGATFTLDHTEVYFARSMQEWGKGDMKSSIHHSFFDGEKWSPPQIASFSGTYDDSDPYITDDGKTIYFISKRPSLENTISSDIWTVKRTSDNSWTEPERMPNPINSEKSEYSPRVDIRGNLYFASNRSGGYGQGDLYVAQNNGKGQLNAPINMGNVINSTTGEWNLEINSNGNILIFEASQRKENVSSYGDLYISFKRNNTWSIPQNITELNTSGSDLCPFLTDDLKMLYFTSSDSLKSTNTNIYVTDFVPILEKYQKRALNH</sequence>
<dbReference type="Proteomes" id="UP000245762">
    <property type="component" value="Unassembled WGS sequence"/>
</dbReference>
<dbReference type="Pfam" id="PF07676">
    <property type="entry name" value="PD40"/>
    <property type="match status" value="2"/>
</dbReference>
<keyword evidence="2" id="KW-1185">Reference proteome</keyword>
<evidence type="ECO:0000313" key="2">
    <source>
        <dbReference type="Proteomes" id="UP000245762"/>
    </source>
</evidence>
<dbReference type="SUPFAM" id="SSF50939">
    <property type="entry name" value="Sialidases"/>
    <property type="match status" value="1"/>
</dbReference>
<dbReference type="InterPro" id="IPR011042">
    <property type="entry name" value="6-blade_b-propeller_TolB-like"/>
</dbReference>
<dbReference type="InterPro" id="IPR036278">
    <property type="entry name" value="Sialidase_sf"/>
</dbReference>
<comment type="caution">
    <text evidence="1">The sequence shown here is derived from an EMBL/GenBank/DDBJ whole genome shotgun (WGS) entry which is preliminary data.</text>
</comment>
<dbReference type="InterPro" id="IPR011659">
    <property type="entry name" value="WD40"/>
</dbReference>
<proteinExistence type="predicted"/>
<protein>
    <recommendedName>
        <fullName evidence="3">Exo-alpha-sialidase</fullName>
    </recommendedName>
</protein>
<gene>
    <name evidence="1" type="ORF">DKG77_14300</name>
</gene>
<accession>A0A316KZ00</accession>